<dbReference type="Pfam" id="PF00932">
    <property type="entry name" value="LTD"/>
    <property type="match status" value="1"/>
</dbReference>
<dbReference type="Gene3D" id="2.60.40.1220">
    <property type="match status" value="3"/>
</dbReference>
<dbReference type="InterPro" id="IPR014755">
    <property type="entry name" value="Cu-Rt/internalin_Ig-like"/>
</dbReference>
<proteinExistence type="predicted"/>
<reference evidence="5 6" key="1">
    <citation type="journal article" date="2015" name="Nature">
        <title>rRNA introns, odd ribosomes, and small enigmatic genomes across a large radiation of phyla.</title>
        <authorList>
            <person name="Brown C.T."/>
            <person name="Hug L.A."/>
            <person name="Thomas B.C."/>
            <person name="Sharon I."/>
            <person name="Castelle C.J."/>
            <person name="Singh A."/>
            <person name="Wilkins M.J."/>
            <person name="Williams K.H."/>
            <person name="Banfield J.F."/>
        </authorList>
    </citation>
    <scope>NUCLEOTIDE SEQUENCE [LARGE SCALE GENOMIC DNA]</scope>
</reference>
<dbReference type="Gene3D" id="2.60.40.10">
    <property type="entry name" value="Immunoglobulins"/>
    <property type="match status" value="1"/>
</dbReference>
<feature type="region of interest" description="Disordered" evidence="2">
    <location>
        <begin position="384"/>
        <end position="403"/>
    </location>
</feature>
<evidence type="ECO:0000256" key="1">
    <source>
        <dbReference type="ARBA" id="ARBA00022729"/>
    </source>
</evidence>
<dbReference type="InterPro" id="IPR032812">
    <property type="entry name" value="SbsA_Ig"/>
</dbReference>
<gene>
    <name evidence="5" type="ORF">UT42_C0003G0001</name>
</gene>
<comment type="caution">
    <text evidence="5">The sequence shown here is derived from an EMBL/GenBank/DDBJ whole genome shotgun (WGS) entry which is preliminary data.</text>
</comment>
<dbReference type="InterPro" id="IPR013783">
    <property type="entry name" value="Ig-like_fold"/>
</dbReference>
<dbReference type="Pfam" id="PF13205">
    <property type="entry name" value="Big_5"/>
    <property type="match status" value="3"/>
</dbReference>
<feature type="domain" description="LTD" evidence="4">
    <location>
        <begin position="424"/>
        <end position="549"/>
    </location>
</feature>
<evidence type="ECO:0000313" key="6">
    <source>
        <dbReference type="Proteomes" id="UP000034048"/>
    </source>
</evidence>
<dbReference type="Pfam" id="PF13620">
    <property type="entry name" value="CarboxypepD_reg"/>
    <property type="match status" value="2"/>
</dbReference>
<dbReference type="InterPro" id="IPR001322">
    <property type="entry name" value="Lamin_tail_dom"/>
</dbReference>
<dbReference type="PROSITE" id="PS50853">
    <property type="entry name" value="FN3"/>
    <property type="match status" value="1"/>
</dbReference>
<dbReference type="PROSITE" id="PS51841">
    <property type="entry name" value="LTD"/>
    <property type="match status" value="1"/>
</dbReference>
<keyword evidence="1" id="KW-0732">Signal</keyword>
<evidence type="ECO:0008006" key="7">
    <source>
        <dbReference type="Google" id="ProtNLM"/>
    </source>
</evidence>
<feature type="region of interest" description="Disordered" evidence="2">
    <location>
        <begin position="2512"/>
        <end position="2560"/>
    </location>
</feature>
<feature type="domain" description="Fibronectin type-III" evidence="3">
    <location>
        <begin position="2723"/>
        <end position="2827"/>
    </location>
</feature>
<dbReference type="EMBL" id="LBWS01000003">
    <property type="protein sequence ID" value="KKR15374.1"/>
    <property type="molecule type" value="Genomic_DNA"/>
</dbReference>
<dbReference type="Gene3D" id="2.60.40.1120">
    <property type="entry name" value="Carboxypeptidase-like, regulatory domain"/>
    <property type="match status" value="2"/>
</dbReference>
<feature type="compositionally biased region" description="Low complexity" evidence="2">
    <location>
        <begin position="2868"/>
        <end position="2897"/>
    </location>
</feature>
<organism evidence="5 6">
    <name type="scientific">Candidatus Falkowbacteria bacterium GW2011_GWA2_39_24</name>
    <dbReference type="NCBI Taxonomy" id="1618634"/>
    <lineage>
        <taxon>Bacteria</taxon>
        <taxon>Candidatus Falkowiibacteriota</taxon>
    </lineage>
</organism>
<sequence length="2897" mass="301682">MKLRQQTLAWVVILSMVLWNFTSLYSVPPAQAVGGISAFGTNDDVTAGQTAGGTPDVYLNSTSTKEAFLAIEVYDSAGGTLHAVSVCLDEMNSFSPTTDLSGIELWNDNGGGSSNGVFTASGEGADTLLGAVTSYTTYTDSFAMGGTCQKVTFSALALAVPTSWSSKLKLFVVTTPLANLNTSPLKSFNPMIPVGGIDVTPGDGATIADWPTSYTANFPPVFLGDEGQGMYGAPLVISELQASGDDDDDEFIEIHNRSDQAVDLSQMNFTLAYAPANTVAGTDLTDVANWTSTVTLDTGTIPAMGFYLITGANGAGYDGGVAGNKTFASPFVLPIAGGIVGLFSPSDIIIDKMAYGSATAAQAEGGMVAPAPAANGSIERKAFPDSTSTKMASGGIHETKGNGEDSNNNYYDFLLRTTCGPQNASSTVEDSDIGYDENSTPVIINEVLYNVATTTGWVELYNRSAGTVDIAGWKIVVNGDTYTVPASKTIAVGTYATVFWNKTGTDTATSWYTSNSNGTTVDIDLAVNGGDVTLKNSENTIKDYVEYGGSGFANEASANSAATWMVGDYVSKCLYSQSMGRRSMTGEDSNSSYDWQCYSTTSPAAPNMGGDSTAPNAVSAVTLIDGDSAANSGLNGSDITVTWLPSSTPDPSFDKYNIYVLPSTTAFDDAVHTAVTNIYGGQYYGGNSTATYTWTGSSAFTQDSAGTTLANGSYKTYVIAVDFAGNRSGASGSAAATLTGEVYDASSDTQAPWLWHMSVWQAKLGADIKIMTGAEDDRALNDTNPIKIVWKQGTNASLPSLSSGATTTNCTAVEGNFYQCTISWVGLVEPTVDTVVGYYLTATDAATTPNVRYLASYWADNMSAATAQANPVYIDILAADNDTLGDYTDADSDPDLTGYVYRSDGSVFANDEQAKVFIEGTAVGYVTAINGTGAFTFADNTLIPGSANVNAFKSGYMDMFRSSFKGDSVTLYMNTDMGGGMMVAGSSNQPMVTWTAPGPGMQGAPINIYCTSDCSTVGAGETPVVIGFDRAMDANTINDTDASNAGSNIYLTTDGNDRVAGKVYYNSVTNEARFYATTANSLAVGTFYNIIVTQGVKDPNGNAIVGGMTADGSFSSGFNTMFDNTNMFVNGNYSTYGGGGATMPPYVMGTTPYPGSFDVSPNTTFLIEFNEPMDSSSITSDSIKLYPITSTSPWTLGTAVTATVTLDQATQRIVTLDPTSSLSTSYQWYELRIMGNVKNNMGVWFGSPSACSSSPDICLQNTMQYSAAFKITATNDSTKPTIIGNAPATNQGITAGTTAVGVGLGAIEMTFSEGMATSTITSSNITIKAGSNSVASTVEWDSKNNTARLKPSSALSANTMYTVTVGTGVTDLAGNVINTAYTFSFKTGASDVIAPAVLYANGDDYAVAVTFSESMNGASQTDTSNWSKSVINKANFTIKTVDGSGTGISPYATATSLSDVANVTLIYDNANNTTTIKGLALGSISGLNFQIFVDAVTDKSNNVIANTTGRVVTGSNAAQGPVQSSATTYSNLGPGGGGFDSPMMDMGTMGMMMAGAFPMNAMASKTTTYFVDIPTTKSIPSGGKILLTFPAGFDVTSAAKDANSPVNNDINERNAGTVTIASVAKDVNARTVTITTATAATQAMDYLHMDISGIINASVPRDFGTQGYSVDIKTFNASNVMLESVTTMPFFITQAGDYTLSGTITMRNGNDTGNVSVKTGQTMKVMLGSPMTGPQEATVTFDGDQNADFSFSGLPAAEYWLFTTPSVNVLSPVDASLEFTGYTQPESIKINETTDLSSDSSDNNVVDRDITLKQLDANAGTAVVVNLIGNFATDGIDDDVDIFANSYNNFRVKTLSNVGVQNGSTDYTLYLPDGDWQIGIGPAMSTSMMAGPPPMPDWMPPMPISVKVDADGSPAVSERSGTVNNGEISFDISAQVSKTIAGTVTNDSGTGIADAEVYAYQPNGGFGGSFTKTAANGTYTLKIMNAGTYMVGTRKPGLPSPQDKTVAVAGSNVTDVNFVMKQASYTISGKVLDANNNPMAYAPVWTHKTTGQGNANTMSNANGNYILYVDAGTWQVEGDIPGYGWTQYDTTTTISTASATDINLKPSSSTTWVTISGTVTINDSTQNYMPIRAVKYDALGNRLNREFGSSTDATGNYSISVPGGSEAQYYRIDIWTPDYGEVGLSTDGVANNPANVSVTNSNVTGKNITIAAENLKTVTITFDNKADYAGSEAFIHIDGVSFSGTVPSPTGFYKSIRVADLSGADQTIKLTAGDYFFFVDVPGYGGYAPKATSPAFDSDKKAITVDGTDDTVQFGLPDLDDAGAVITISGTITAEAGKNDAWVWVGNPATGFHTSQQANATTGAYSMVIPILSSGNYIVGADRPGYISSASVTNAGTADATIDFTLTVAAYTISGTIYNDADADGAYDSGEAIANGFVKAANATGAEAHSPTDGSGSFTLSVADGTWKLSGMANGYSESRYTEIGLPTNIVISGANASGNKNIKLTTNANWSNKTKSSSITPSSGGTIDDTAQNTTTGERDGTGLAITAPPNALGSSSSAGTVATATTAAVSTTDSTRPLGDSGVTVTATDNSGQPITNLDNYVDLEMIIYKADIDGYVTNGELVDLDKLKTMQVKYWDATVGDWVTLPTTHKAYHKLTEDTDWTLYNGTATQTGYDKFIDDALGATPTFLITTHYDDYKFVLSANTNHFTVFALGLSPDGVAPAAPTGLAQASGSGTSVGLTWTAVTTNADSSAISDLYGYAVYRSTDGVTYSQISASRIASGTETYTDSTTTAWTSYYYKITAGDDDDVESAYSTALQVCSTKTVTNGTVAANCAVTCNSGYVQSGNTCITAGGGHVIGGGGGGSSSTTTPTYQTYDPTTGETTTVPVTETPVTT</sequence>
<dbReference type="Gene3D" id="2.60.40.1260">
    <property type="entry name" value="Lamin Tail domain"/>
    <property type="match status" value="1"/>
</dbReference>
<dbReference type="InterPro" id="IPR008969">
    <property type="entry name" value="CarboxyPept-like_regulatory"/>
</dbReference>
<dbReference type="InterPro" id="IPR036415">
    <property type="entry name" value="Lamin_tail_dom_sf"/>
</dbReference>
<evidence type="ECO:0000313" key="5">
    <source>
        <dbReference type="EMBL" id="KKR15374.1"/>
    </source>
</evidence>
<dbReference type="SUPFAM" id="SSF49265">
    <property type="entry name" value="Fibronectin type III"/>
    <property type="match status" value="1"/>
</dbReference>
<dbReference type="SUPFAM" id="SSF49464">
    <property type="entry name" value="Carboxypeptidase regulatory domain-like"/>
    <property type="match status" value="2"/>
</dbReference>
<accession>A0A0G0NGU8</accession>
<protein>
    <recommendedName>
        <fullName evidence="7">LTD domain-containing protein</fullName>
    </recommendedName>
</protein>
<feature type="region of interest" description="Disordered" evidence="2">
    <location>
        <begin position="2864"/>
        <end position="2897"/>
    </location>
</feature>
<dbReference type="InterPro" id="IPR036116">
    <property type="entry name" value="FN3_sf"/>
</dbReference>
<evidence type="ECO:0000256" key="2">
    <source>
        <dbReference type="SAM" id="MobiDB-lite"/>
    </source>
</evidence>
<dbReference type="PATRIC" id="fig|1618634.3.peg.44"/>
<dbReference type="SUPFAM" id="SSF74853">
    <property type="entry name" value="Lamin A/C globular tail domain"/>
    <property type="match status" value="1"/>
</dbReference>
<feature type="non-terminal residue" evidence="5">
    <location>
        <position position="2897"/>
    </location>
</feature>
<evidence type="ECO:0000259" key="4">
    <source>
        <dbReference type="PROSITE" id="PS51841"/>
    </source>
</evidence>
<feature type="compositionally biased region" description="Low complexity" evidence="2">
    <location>
        <begin position="2512"/>
        <end position="2528"/>
    </location>
</feature>
<evidence type="ECO:0000259" key="3">
    <source>
        <dbReference type="PROSITE" id="PS50853"/>
    </source>
</evidence>
<dbReference type="Proteomes" id="UP000034048">
    <property type="component" value="Unassembled WGS sequence"/>
</dbReference>
<dbReference type="InterPro" id="IPR003961">
    <property type="entry name" value="FN3_dom"/>
</dbReference>
<name>A0A0G0NGU8_9BACT</name>